<dbReference type="GO" id="GO:0071555">
    <property type="term" value="P:cell wall organization"/>
    <property type="evidence" value="ECO:0007669"/>
    <property type="project" value="UniProtKB-KW"/>
</dbReference>
<evidence type="ECO:0000256" key="4">
    <source>
        <dbReference type="ARBA" id="ARBA00022840"/>
    </source>
</evidence>
<keyword evidence="3" id="KW-0547">Nucleotide-binding</keyword>
<dbReference type="Gene3D" id="3.40.50.720">
    <property type="entry name" value="NAD(P)-binding Rossmann-like Domain"/>
    <property type="match status" value="1"/>
</dbReference>
<evidence type="ECO:0000313" key="13">
    <source>
        <dbReference type="Proteomes" id="UP000184212"/>
    </source>
</evidence>
<dbReference type="STRING" id="947013.SAMN04488109_0586"/>
<keyword evidence="1 12" id="KW-0436">Ligase</keyword>
<dbReference type="Pfam" id="PF01225">
    <property type="entry name" value="Mur_ligase"/>
    <property type="match status" value="1"/>
</dbReference>
<evidence type="ECO:0000256" key="2">
    <source>
        <dbReference type="ARBA" id="ARBA00022618"/>
    </source>
</evidence>
<keyword evidence="2" id="KW-0132">Cell division</keyword>
<feature type="domain" description="Mur ligase C-terminal" evidence="10">
    <location>
        <begin position="341"/>
        <end position="470"/>
    </location>
</feature>
<evidence type="ECO:0000313" key="12">
    <source>
        <dbReference type="EMBL" id="SHG50961.1"/>
    </source>
</evidence>
<dbReference type="InterPro" id="IPR050061">
    <property type="entry name" value="MurCDEF_pg_biosynth"/>
</dbReference>
<feature type="domain" description="Mur ligase central" evidence="11">
    <location>
        <begin position="143"/>
        <end position="315"/>
    </location>
</feature>
<dbReference type="GO" id="GO:0016881">
    <property type="term" value="F:acid-amino acid ligase activity"/>
    <property type="evidence" value="ECO:0007669"/>
    <property type="project" value="InterPro"/>
</dbReference>
<evidence type="ECO:0000259" key="11">
    <source>
        <dbReference type="Pfam" id="PF08245"/>
    </source>
</evidence>
<evidence type="ECO:0000256" key="7">
    <source>
        <dbReference type="ARBA" id="ARBA00023306"/>
    </source>
</evidence>
<reference evidence="12 13" key="1">
    <citation type="submission" date="2016-11" db="EMBL/GenBank/DDBJ databases">
        <authorList>
            <person name="Jaros S."/>
            <person name="Januszkiewicz K."/>
            <person name="Wedrychowicz H."/>
        </authorList>
    </citation>
    <scope>NUCLEOTIDE SEQUENCE [LARGE SCALE GENOMIC DNA]</scope>
    <source>
        <strain evidence="12 13">DSM 24574</strain>
    </source>
</reference>
<dbReference type="SUPFAM" id="SSF53623">
    <property type="entry name" value="MurD-like peptide ligases, catalytic domain"/>
    <property type="match status" value="1"/>
</dbReference>
<dbReference type="GO" id="GO:0008360">
    <property type="term" value="P:regulation of cell shape"/>
    <property type="evidence" value="ECO:0007669"/>
    <property type="project" value="UniProtKB-KW"/>
</dbReference>
<dbReference type="InterPro" id="IPR036565">
    <property type="entry name" value="Mur-like_cat_sf"/>
</dbReference>
<evidence type="ECO:0000256" key="6">
    <source>
        <dbReference type="ARBA" id="ARBA00022984"/>
    </source>
</evidence>
<gene>
    <name evidence="12" type="ORF">SAMN04488109_0586</name>
</gene>
<dbReference type="PANTHER" id="PTHR43445:SF5">
    <property type="entry name" value="UDP-N-ACETYLMURAMATE--L-ALANYL-GAMMA-D-GLUTAMYL-MESO-2,6-DIAMINOHEPTANDIOATE LIGASE"/>
    <property type="match status" value="1"/>
</dbReference>
<dbReference type="PANTHER" id="PTHR43445">
    <property type="entry name" value="UDP-N-ACETYLMURAMATE--L-ALANINE LIGASE-RELATED"/>
    <property type="match status" value="1"/>
</dbReference>
<accession>A0A1M5KE22</accession>
<keyword evidence="8" id="KW-0961">Cell wall biogenesis/degradation</keyword>
<dbReference type="GO" id="GO:0005524">
    <property type="term" value="F:ATP binding"/>
    <property type="evidence" value="ECO:0007669"/>
    <property type="project" value="UniProtKB-KW"/>
</dbReference>
<dbReference type="Pfam" id="PF08245">
    <property type="entry name" value="Mur_ligase_M"/>
    <property type="match status" value="1"/>
</dbReference>
<evidence type="ECO:0000256" key="1">
    <source>
        <dbReference type="ARBA" id="ARBA00022598"/>
    </source>
</evidence>
<dbReference type="InterPro" id="IPR013221">
    <property type="entry name" value="Mur_ligase_cen"/>
</dbReference>
<keyword evidence="7" id="KW-0131">Cell cycle</keyword>
<evidence type="ECO:0000259" key="9">
    <source>
        <dbReference type="Pfam" id="PF01225"/>
    </source>
</evidence>
<keyword evidence="5" id="KW-0133">Cell shape</keyword>
<dbReference type="Proteomes" id="UP000184212">
    <property type="component" value="Unassembled WGS sequence"/>
</dbReference>
<evidence type="ECO:0000256" key="3">
    <source>
        <dbReference type="ARBA" id="ARBA00022741"/>
    </source>
</evidence>
<dbReference type="AlphaFoldDB" id="A0A1M5KE22"/>
<dbReference type="GO" id="GO:0051301">
    <property type="term" value="P:cell division"/>
    <property type="evidence" value="ECO:0007669"/>
    <property type="project" value="UniProtKB-KW"/>
</dbReference>
<dbReference type="InterPro" id="IPR004101">
    <property type="entry name" value="Mur_ligase_C"/>
</dbReference>
<dbReference type="InterPro" id="IPR000713">
    <property type="entry name" value="Mur_ligase_N"/>
</dbReference>
<dbReference type="GO" id="GO:0009252">
    <property type="term" value="P:peptidoglycan biosynthetic process"/>
    <property type="evidence" value="ECO:0007669"/>
    <property type="project" value="UniProtKB-KW"/>
</dbReference>
<sequence>MCEANVKQRTDSEDFQTPNIFAYFNRNFFSMQQKKQKIHFIAIGGSVMHNLAIALKQGGHEVSGSDDEIVDPSRSTLAQHGLLPDTEGWNPDKITPALDAVILGMHAKVDNPELLKAQQLGLRIFSFPEYIYEHSKNKQRIVIAGSHGKTTITAIVIHVLHYFKHKFDYVLGAKVKGIENTVKLSDAPIIVIEGDEYLSSALDPTPKFIRYQHHIGLISGIAWDHYNVFPNEEEYVKQFDLFADATPKGGILIYCEQDSMALMIGKKERADTLELSYKNHPHTSDNNGQFFLTNGKERYPIKIFGSHNYQNISGAKEILKKIGITPEQFLEAITSFEGAAGRLQKMKEYPSTSVYKDFAHAPSKVKATVKALKEIAPSRDLVAVFELHTFSSLNKKFIPQYKDSMKAAQQQIVYFNPAKMKDKGMEVLTEDDIRKAFAAPGLLVFQDKTALENFLLQQSWKNKNLLFMSSGQFGGLDIPALAEKLQVS</sequence>
<evidence type="ECO:0000259" key="10">
    <source>
        <dbReference type="Pfam" id="PF02875"/>
    </source>
</evidence>
<evidence type="ECO:0000256" key="5">
    <source>
        <dbReference type="ARBA" id="ARBA00022960"/>
    </source>
</evidence>
<keyword evidence="13" id="KW-1185">Reference proteome</keyword>
<proteinExistence type="predicted"/>
<keyword evidence="4" id="KW-0067">ATP-binding</keyword>
<keyword evidence="6" id="KW-0573">Peptidoglycan synthesis</keyword>
<dbReference type="EMBL" id="FQWQ01000001">
    <property type="protein sequence ID" value="SHG50961.1"/>
    <property type="molecule type" value="Genomic_DNA"/>
</dbReference>
<protein>
    <submittedName>
        <fullName evidence="12">UDP-N-acetylmuramate: L-alanyl-gamma-D-glutamyl-meso-diaminopimelate ligase</fullName>
    </submittedName>
</protein>
<name>A0A1M5KE22_9BACT</name>
<dbReference type="SUPFAM" id="SSF51984">
    <property type="entry name" value="MurCD N-terminal domain"/>
    <property type="match status" value="1"/>
</dbReference>
<dbReference type="Pfam" id="PF02875">
    <property type="entry name" value="Mur_ligase_C"/>
    <property type="match status" value="1"/>
</dbReference>
<dbReference type="InterPro" id="IPR036615">
    <property type="entry name" value="Mur_ligase_C_dom_sf"/>
</dbReference>
<evidence type="ECO:0000256" key="8">
    <source>
        <dbReference type="ARBA" id="ARBA00023316"/>
    </source>
</evidence>
<organism evidence="12 13">
    <name type="scientific">Chryseolinea serpens</name>
    <dbReference type="NCBI Taxonomy" id="947013"/>
    <lineage>
        <taxon>Bacteria</taxon>
        <taxon>Pseudomonadati</taxon>
        <taxon>Bacteroidota</taxon>
        <taxon>Cytophagia</taxon>
        <taxon>Cytophagales</taxon>
        <taxon>Fulvivirgaceae</taxon>
        <taxon>Chryseolinea</taxon>
    </lineage>
</organism>
<dbReference type="Gene3D" id="3.40.1190.10">
    <property type="entry name" value="Mur-like, catalytic domain"/>
    <property type="match status" value="1"/>
</dbReference>
<dbReference type="Gene3D" id="3.90.190.20">
    <property type="entry name" value="Mur ligase, C-terminal domain"/>
    <property type="match status" value="1"/>
</dbReference>
<dbReference type="SUPFAM" id="SSF53244">
    <property type="entry name" value="MurD-like peptide ligases, peptide-binding domain"/>
    <property type="match status" value="1"/>
</dbReference>
<feature type="domain" description="Mur ligase N-terminal catalytic" evidence="9">
    <location>
        <begin position="37"/>
        <end position="137"/>
    </location>
</feature>